<accession>A0A846TJR8</accession>
<dbReference type="InterPro" id="IPR002575">
    <property type="entry name" value="Aminoglycoside_PTrfase"/>
</dbReference>
<proteinExistence type="predicted"/>
<dbReference type="InterPro" id="IPR011009">
    <property type="entry name" value="Kinase-like_dom_sf"/>
</dbReference>
<comment type="caution">
    <text evidence="2">The sequence shown here is derived from an EMBL/GenBank/DDBJ whole genome shotgun (WGS) entry which is preliminary data.</text>
</comment>
<sequence length="437" mass="47245">MSPQSEQAEALAVQLISGPGADRALAAVTRAAQLCVPGASASALPTGSWRLVQLNHRPGAGVTGCFAVMVDRRPSSLPRHRGLRPGEVMVCLSTAPMPRDAQVTTIQWKGLRFFAWLWPQDPWLPGLHSAAAPTADLVGDGPVRSVPVGYRPTRRAVFRVFSGPPAQANSRAITTRHHDDDQHLAYIKVVRPSRQAELLHRHNLLTLANVPVPRPLATRGDGAVALSHVAGPTVAQVFCGRDTEIPDPEQLMAVLDRFPPEVMNLSGRPSWADRVLDHARSAIGALPDEQRRVHSLAERVHTACVSPADSDLVPTHGDFHPGNVILGPHPVDPALGPITGVLDLDNVGPGRLSDDLACYLAHLCALADDNPARSHLTILQRHTRIFDELVEPAELRARTAGVLISLIGVSARRHGAEAAKDRLRRAETLMREYERLS</sequence>
<keyword evidence="2" id="KW-0808">Transferase</keyword>
<dbReference type="SUPFAM" id="SSF56112">
    <property type="entry name" value="Protein kinase-like (PK-like)"/>
    <property type="match status" value="1"/>
</dbReference>
<dbReference type="EMBL" id="JAAVUN010000008">
    <property type="protein sequence ID" value="NKE09438.1"/>
    <property type="molecule type" value="Genomic_DNA"/>
</dbReference>
<dbReference type="GO" id="GO:0016740">
    <property type="term" value="F:transferase activity"/>
    <property type="evidence" value="ECO:0007669"/>
    <property type="project" value="UniProtKB-KW"/>
</dbReference>
<protein>
    <submittedName>
        <fullName evidence="2">Aminoglycoside phosphotransferase family protein</fullName>
    </submittedName>
</protein>
<keyword evidence="3" id="KW-1185">Reference proteome</keyword>
<dbReference type="Pfam" id="PF01636">
    <property type="entry name" value="APH"/>
    <property type="match status" value="1"/>
</dbReference>
<gene>
    <name evidence="2" type="ORF">GTW58_05685</name>
</gene>
<dbReference type="AlphaFoldDB" id="A0A846TJR8"/>
<dbReference type="RefSeq" id="WP_119932067.1">
    <property type="nucleotide sequence ID" value="NZ_JAAVUN010000008.1"/>
</dbReference>
<evidence type="ECO:0000259" key="1">
    <source>
        <dbReference type="Pfam" id="PF01636"/>
    </source>
</evidence>
<evidence type="ECO:0000313" key="3">
    <source>
        <dbReference type="Proteomes" id="UP000521379"/>
    </source>
</evidence>
<name>A0A846TJR8_9MICC</name>
<evidence type="ECO:0000313" key="2">
    <source>
        <dbReference type="EMBL" id="NKE09438.1"/>
    </source>
</evidence>
<feature type="domain" description="Aminoglycoside phosphotransferase" evidence="1">
    <location>
        <begin position="199"/>
        <end position="376"/>
    </location>
</feature>
<reference evidence="2 3" key="1">
    <citation type="submission" date="2020-02" db="EMBL/GenBank/DDBJ databases">
        <authorList>
            <person name="Sun Q."/>
        </authorList>
    </citation>
    <scope>NUCLEOTIDE SEQUENCE [LARGE SCALE GENOMIC DNA]</scope>
    <source>
        <strain evidence="2 3">YIM 13062</strain>
    </source>
</reference>
<dbReference type="Proteomes" id="UP000521379">
    <property type="component" value="Unassembled WGS sequence"/>
</dbReference>
<dbReference type="Gene3D" id="3.90.1200.10">
    <property type="match status" value="1"/>
</dbReference>
<organism evidence="2 3">
    <name type="scientific">Kocuria subflava</name>
    <dbReference type="NCBI Taxonomy" id="1736139"/>
    <lineage>
        <taxon>Bacteria</taxon>
        <taxon>Bacillati</taxon>
        <taxon>Actinomycetota</taxon>
        <taxon>Actinomycetes</taxon>
        <taxon>Micrococcales</taxon>
        <taxon>Micrococcaceae</taxon>
        <taxon>Kocuria</taxon>
    </lineage>
</organism>